<feature type="domain" description="Metallo-beta-lactamase" evidence="1">
    <location>
        <begin position="27"/>
        <end position="219"/>
    </location>
</feature>
<dbReference type="Pfam" id="PF00753">
    <property type="entry name" value="Lactamase_B"/>
    <property type="match status" value="1"/>
</dbReference>
<reference evidence="3" key="1">
    <citation type="submission" date="2020-01" db="EMBL/GenBank/DDBJ databases">
        <authorList>
            <consortium name="DOE Joint Genome Institute"/>
            <person name="Haridas S."/>
            <person name="Albert R."/>
            <person name="Binder M."/>
            <person name="Bloem J."/>
            <person name="Labutti K."/>
            <person name="Salamov A."/>
            <person name="Andreopoulos B."/>
            <person name="Baker S.E."/>
            <person name="Barry K."/>
            <person name="Bills G."/>
            <person name="Bluhm B.H."/>
            <person name="Cannon C."/>
            <person name="Castanera R."/>
            <person name="Culley D.E."/>
            <person name="Daum C."/>
            <person name="Ezra D."/>
            <person name="Gonzalez J.B."/>
            <person name="Henrissat B."/>
            <person name="Kuo A."/>
            <person name="Liang C."/>
            <person name="Lipzen A."/>
            <person name="Lutzoni F."/>
            <person name="Magnuson J."/>
            <person name="Mondo S."/>
            <person name="Nolan M."/>
            <person name="Ohm R."/>
            <person name="Pangilinan J."/>
            <person name="Park H.-J."/>
            <person name="Ramirez L."/>
            <person name="Alfaro M."/>
            <person name="Sun H."/>
            <person name="Tritt A."/>
            <person name="Yoshinaga Y."/>
            <person name="Zwiers L.-H."/>
            <person name="Turgeon B.G."/>
            <person name="Goodwin S.B."/>
            <person name="Spatafora J.W."/>
            <person name="Crous P.W."/>
            <person name="Grigoriev I.V."/>
        </authorList>
    </citation>
    <scope>NUCLEOTIDE SEQUENCE</scope>
    <source>
        <strain evidence="3">CBS 342.82</strain>
    </source>
</reference>
<organism evidence="3">
    <name type="scientific">Dissoconium aciculare CBS 342.82</name>
    <dbReference type="NCBI Taxonomy" id="1314786"/>
    <lineage>
        <taxon>Eukaryota</taxon>
        <taxon>Fungi</taxon>
        <taxon>Dikarya</taxon>
        <taxon>Ascomycota</taxon>
        <taxon>Pezizomycotina</taxon>
        <taxon>Dothideomycetes</taxon>
        <taxon>Dothideomycetidae</taxon>
        <taxon>Mycosphaerellales</taxon>
        <taxon>Dissoconiaceae</taxon>
        <taxon>Dissoconium</taxon>
    </lineage>
</organism>
<reference evidence="3" key="3">
    <citation type="submission" date="2025-08" db="UniProtKB">
        <authorList>
            <consortium name="RefSeq"/>
        </authorList>
    </citation>
    <scope>IDENTIFICATION</scope>
    <source>
        <strain evidence="3">CBS 342.82</strain>
    </source>
</reference>
<dbReference type="AlphaFoldDB" id="A0A6J3LU83"/>
<proteinExistence type="predicted"/>
<gene>
    <name evidence="3" type="ORF">K489DRAFT_373839</name>
</gene>
<evidence type="ECO:0000313" key="3">
    <source>
        <dbReference type="RefSeq" id="XP_033455870.1"/>
    </source>
</evidence>
<dbReference type="SUPFAM" id="SSF56281">
    <property type="entry name" value="Metallo-hydrolase/oxidoreductase"/>
    <property type="match status" value="1"/>
</dbReference>
<dbReference type="GeneID" id="54361265"/>
<dbReference type="PANTHER" id="PTHR42951">
    <property type="entry name" value="METALLO-BETA-LACTAMASE DOMAIN-CONTAINING"/>
    <property type="match status" value="1"/>
</dbReference>
<accession>A0A6J3LU83</accession>
<dbReference type="InterPro" id="IPR001279">
    <property type="entry name" value="Metallo-B-lactamas"/>
</dbReference>
<dbReference type="CDD" id="cd07739">
    <property type="entry name" value="metallo-hydrolase-like_MBL-fold"/>
    <property type="match status" value="1"/>
</dbReference>
<dbReference type="RefSeq" id="XP_033455870.1">
    <property type="nucleotide sequence ID" value="XM_033603465.1"/>
</dbReference>
<dbReference type="Gene3D" id="3.60.15.10">
    <property type="entry name" value="Ribonuclease Z/Hydroxyacylglutathione hydrolase-like"/>
    <property type="match status" value="1"/>
</dbReference>
<dbReference type="InterPro" id="IPR050855">
    <property type="entry name" value="NDM-1-like"/>
</dbReference>
<protein>
    <submittedName>
        <fullName evidence="3">Metallo-hydrolase/oxidoreductase</fullName>
    </submittedName>
</protein>
<name>A0A6J3LU83_9PEZI</name>
<dbReference type="OrthoDB" id="536211at2759"/>
<reference evidence="3" key="2">
    <citation type="submission" date="2020-04" db="EMBL/GenBank/DDBJ databases">
        <authorList>
            <consortium name="NCBI Genome Project"/>
        </authorList>
    </citation>
    <scope>NUCLEOTIDE SEQUENCE</scope>
    <source>
        <strain evidence="3">CBS 342.82</strain>
    </source>
</reference>
<evidence type="ECO:0000313" key="2">
    <source>
        <dbReference type="Proteomes" id="UP000504637"/>
    </source>
</evidence>
<dbReference type="InterPro" id="IPR036866">
    <property type="entry name" value="RibonucZ/Hydroxyglut_hydro"/>
</dbReference>
<sequence>MSDLRAAVFVAKPIPFERDGVPGHWSPTSCTLIYDSESALLVDTGIDIEQGKELGAWIKMIAPGRKLETIYITHGHPDHWLGVPLILQEFPDAKVLATPGTIKHARESVHPPVFAQVWGAWFGDRIYQPFTFPESLPEDNKILLNGKWTLEAIEVGHSDTNDTTILWVPDLKLVVAGDVIYGQVHQMLALATKREQRDEWLRAIDIVESLNPSYVIGGHQQAEEVQGSWNVAATRKYIQDFERLLAEVKGRDGKRQDLFDAMIKLYGDRANPMVLHWSVASYFDS</sequence>
<keyword evidence="2" id="KW-1185">Reference proteome</keyword>
<dbReference type="PANTHER" id="PTHR42951:SF14">
    <property type="entry name" value="METALLO-BETA-LACTAMASE SUPERFAMILY PROTEIN"/>
    <property type="match status" value="1"/>
</dbReference>
<evidence type="ECO:0000259" key="1">
    <source>
        <dbReference type="SMART" id="SM00849"/>
    </source>
</evidence>
<dbReference type="SMART" id="SM00849">
    <property type="entry name" value="Lactamase_B"/>
    <property type="match status" value="1"/>
</dbReference>
<dbReference type="Proteomes" id="UP000504637">
    <property type="component" value="Unplaced"/>
</dbReference>